<dbReference type="AlphaFoldDB" id="A0A4Y1WT61"/>
<dbReference type="Proteomes" id="UP000318946">
    <property type="component" value="Chromosome"/>
</dbReference>
<evidence type="ECO:0000313" key="2">
    <source>
        <dbReference type="Proteomes" id="UP000318946"/>
    </source>
</evidence>
<dbReference type="EMBL" id="AP019735">
    <property type="protein sequence ID" value="BBL04260.1"/>
    <property type="molecule type" value="Genomic_DNA"/>
</dbReference>
<proteinExistence type="predicted"/>
<evidence type="ECO:0008006" key="3">
    <source>
        <dbReference type="Google" id="ProtNLM"/>
    </source>
</evidence>
<name>A0A4Y1WT61_9BACT</name>
<protein>
    <recommendedName>
        <fullName evidence="3">Conjugal transfer protein TraG</fullName>
    </recommendedName>
</protein>
<accession>A0A4Y1WT61</accession>
<gene>
    <name evidence="1" type="ORF">A5CBH24_15730</name>
</gene>
<organism evidence="1 2">
    <name type="scientific">Alistipes communis</name>
    <dbReference type="NCBI Taxonomy" id="2585118"/>
    <lineage>
        <taxon>Bacteria</taxon>
        <taxon>Pseudomonadati</taxon>
        <taxon>Bacteroidota</taxon>
        <taxon>Bacteroidia</taxon>
        <taxon>Bacteroidales</taxon>
        <taxon>Rikenellaceae</taxon>
        <taxon>Alistipes</taxon>
    </lineage>
</organism>
<reference evidence="2" key="1">
    <citation type="submission" date="2019-06" db="EMBL/GenBank/DDBJ databases">
        <title>Alistipes onderdonkii subsp. vulgaris subsp. nov., Alistipes dispar sp. nov. and Alistipes communis sp. nov., isolated from human faeces, and creation of Alistipes onderdonkii subsp. onderdonkii subsp. nov.</title>
        <authorList>
            <person name="Sakamoto M."/>
            <person name="Ikeyama N."/>
            <person name="Ogata Y."/>
            <person name="Suda W."/>
            <person name="Iino T."/>
            <person name="Hattori M."/>
            <person name="Ohkuma M."/>
        </authorList>
    </citation>
    <scope>NUCLEOTIDE SEQUENCE [LARGE SCALE GENOMIC DNA]</scope>
    <source>
        <strain evidence="2">5CBH24</strain>
    </source>
</reference>
<evidence type="ECO:0000313" key="1">
    <source>
        <dbReference type="EMBL" id="BBL04260.1"/>
    </source>
</evidence>
<sequence>MFVGAVADNIDQPIEQKIFHARIDLDTRRITAETAAYVPIPELASFVDENGTDRMDEVVKANYIRIKTDVEEIIRREIKRISNDDKLKYLLEKK</sequence>
<dbReference type="KEGG" id="acou:A5CBH24_15730"/>
<keyword evidence="2" id="KW-1185">Reference proteome</keyword>